<keyword evidence="2" id="KW-1185">Reference proteome</keyword>
<accession>R0M685</accession>
<reference evidence="2" key="1">
    <citation type="journal article" date="2013" name="Nat. Genet.">
        <title>The duck genome and transcriptome provide insight into an avian influenza virus reservoir species.</title>
        <authorList>
            <person name="Huang Y."/>
            <person name="Li Y."/>
            <person name="Burt D.W."/>
            <person name="Chen H."/>
            <person name="Zhang Y."/>
            <person name="Qian W."/>
            <person name="Kim H."/>
            <person name="Gan S."/>
            <person name="Zhao Y."/>
            <person name="Li J."/>
            <person name="Yi K."/>
            <person name="Feng H."/>
            <person name="Zhu P."/>
            <person name="Li B."/>
            <person name="Liu Q."/>
            <person name="Fairley S."/>
            <person name="Magor K.E."/>
            <person name="Du Z."/>
            <person name="Hu X."/>
            <person name="Goodman L."/>
            <person name="Tafer H."/>
            <person name="Vignal A."/>
            <person name="Lee T."/>
            <person name="Kim K.W."/>
            <person name="Sheng Z."/>
            <person name="An Y."/>
            <person name="Searle S."/>
            <person name="Herrero J."/>
            <person name="Groenen M.A."/>
            <person name="Crooijmans R.P."/>
            <person name="Faraut T."/>
            <person name="Cai Q."/>
            <person name="Webster R.G."/>
            <person name="Aldridge J.R."/>
            <person name="Warren W.C."/>
            <person name="Bartschat S."/>
            <person name="Kehr S."/>
            <person name="Marz M."/>
            <person name="Stadler P.F."/>
            <person name="Smith J."/>
            <person name="Kraus R.H."/>
            <person name="Zhao Y."/>
            <person name="Ren L."/>
            <person name="Fei J."/>
            <person name="Morisson M."/>
            <person name="Kaiser P."/>
            <person name="Griffin D.K."/>
            <person name="Rao M."/>
            <person name="Pitel F."/>
            <person name="Wang J."/>
            <person name="Li N."/>
        </authorList>
    </citation>
    <scope>NUCLEOTIDE SEQUENCE [LARGE SCALE GENOMIC DNA]</scope>
</reference>
<protein>
    <submittedName>
        <fullName evidence="1">Uncharacterized protein</fullName>
    </submittedName>
</protein>
<proteinExistence type="predicted"/>
<dbReference type="EMBL" id="KB742470">
    <property type="protein sequence ID" value="EOB08148.1"/>
    <property type="molecule type" value="Genomic_DNA"/>
</dbReference>
<evidence type="ECO:0000313" key="2">
    <source>
        <dbReference type="Proteomes" id="UP000296049"/>
    </source>
</evidence>
<sequence>MDVVLSICIIQKRSNASLTIGLTSKSGLKTGCQHDLLTKLLWGIGAILSKTEQKASQQRKLYSAMKLPNAVNCLRGRIIAVGVYCALLSPYQEMKLKNEAVLWEGIQRSSPSRLVLLWGSHLSSRLLAGAQHLLPSQRNELMRLLSSHADELVFHRCSQPVIFIEVCIESAALPSPVMPSVCNTCPLGNGNFQHNYCCVVSGQDFKTFSGVFPGTMSSLTMKAHCLDKRGSFFKLKYVLPMLLIAMPGAPMPLRSCYPLCAIFAPSAGCWVQVAAPMERSREDMRRMVERYFPPPMIPDQLLSTDG</sequence>
<dbReference type="Proteomes" id="UP000296049">
    <property type="component" value="Unassembled WGS sequence"/>
</dbReference>
<name>R0M685_ANAPL</name>
<organism evidence="1 2">
    <name type="scientific">Anas platyrhynchos</name>
    <name type="common">Mallard</name>
    <name type="synonym">Anas boschas</name>
    <dbReference type="NCBI Taxonomy" id="8839"/>
    <lineage>
        <taxon>Eukaryota</taxon>
        <taxon>Metazoa</taxon>
        <taxon>Chordata</taxon>
        <taxon>Craniata</taxon>
        <taxon>Vertebrata</taxon>
        <taxon>Euteleostomi</taxon>
        <taxon>Archelosauria</taxon>
        <taxon>Archosauria</taxon>
        <taxon>Dinosauria</taxon>
        <taxon>Saurischia</taxon>
        <taxon>Theropoda</taxon>
        <taxon>Coelurosauria</taxon>
        <taxon>Aves</taxon>
        <taxon>Neognathae</taxon>
        <taxon>Galloanserae</taxon>
        <taxon>Anseriformes</taxon>
        <taxon>Anatidae</taxon>
        <taxon>Anatinae</taxon>
        <taxon>Anas</taxon>
    </lineage>
</organism>
<evidence type="ECO:0000313" key="1">
    <source>
        <dbReference type="EMBL" id="EOB08148.1"/>
    </source>
</evidence>
<dbReference type="AlphaFoldDB" id="R0M685"/>
<gene>
    <name evidence="1" type="ORF">Anapl_17684</name>
</gene>